<gene>
    <name evidence="6" type="ORF">RclHR1_22490004</name>
</gene>
<reference evidence="6 7" key="1">
    <citation type="submission" date="2017-11" db="EMBL/GenBank/DDBJ databases">
        <title>The genome of Rhizophagus clarus HR1 reveals common genetic basis of auxotrophy among arbuscular mycorrhizal fungi.</title>
        <authorList>
            <person name="Kobayashi Y."/>
        </authorList>
    </citation>
    <scope>NUCLEOTIDE SEQUENCE [LARGE SCALE GENOMIC DNA]</scope>
    <source>
        <strain evidence="6 7">HR1</strain>
    </source>
</reference>
<evidence type="ECO:0000313" key="7">
    <source>
        <dbReference type="Proteomes" id="UP000247702"/>
    </source>
</evidence>
<dbReference type="InterPro" id="IPR045379">
    <property type="entry name" value="Crinkler_N"/>
</dbReference>
<comment type="subcellular location">
    <subcellularLocation>
        <location evidence="1">Host cell</location>
    </subcellularLocation>
    <subcellularLocation>
        <location evidence="2">Secreted</location>
    </subcellularLocation>
</comment>
<comment type="caution">
    <text evidence="6">The sequence shown here is derived from an EMBL/GenBank/DDBJ whole genome shotgun (WGS) entry which is preliminary data.</text>
</comment>
<dbReference type="EMBL" id="BEXD01001390">
    <property type="protein sequence ID" value="GBB93889.1"/>
    <property type="molecule type" value="Genomic_DNA"/>
</dbReference>
<feature type="compositionally biased region" description="Acidic residues" evidence="4">
    <location>
        <begin position="251"/>
        <end position="264"/>
    </location>
</feature>
<accession>A0A2Z6R7W3</accession>
<evidence type="ECO:0000256" key="1">
    <source>
        <dbReference type="ARBA" id="ARBA00004340"/>
    </source>
</evidence>
<protein>
    <recommendedName>
        <fullName evidence="5">Crinkler effector protein N-terminal domain-containing protein</fullName>
    </recommendedName>
</protein>
<evidence type="ECO:0000256" key="3">
    <source>
        <dbReference type="ARBA" id="ARBA00022525"/>
    </source>
</evidence>
<proteinExistence type="predicted"/>
<dbReference type="Proteomes" id="UP000247702">
    <property type="component" value="Unassembled WGS sequence"/>
</dbReference>
<feature type="domain" description="Crinkler effector protein N-terminal" evidence="5">
    <location>
        <begin position="3"/>
        <end position="111"/>
    </location>
</feature>
<dbReference type="GO" id="GO:0043657">
    <property type="term" value="C:host cell"/>
    <property type="evidence" value="ECO:0007669"/>
    <property type="project" value="UniProtKB-SubCell"/>
</dbReference>
<evidence type="ECO:0000313" key="6">
    <source>
        <dbReference type="EMBL" id="GBB93889.1"/>
    </source>
</evidence>
<name>A0A2Z6R7W3_9GLOM</name>
<dbReference type="GO" id="GO:0005576">
    <property type="term" value="C:extracellular region"/>
    <property type="evidence" value="ECO:0007669"/>
    <property type="project" value="UniProtKB-SubCell"/>
</dbReference>
<dbReference type="Pfam" id="PF20147">
    <property type="entry name" value="Crinkler"/>
    <property type="match status" value="1"/>
</dbReference>
<keyword evidence="3" id="KW-0964">Secreted</keyword>
<evidence type="ECO:0000259" key="5">
    <source>
        <dbReference type="Pfam" id="PF20147"/>
    </source>
</evidence>
<feature type="region of interest" description="Disordered" evidence="4">
    <location>
        <begin position="251"/>
        <end position="279"/>
    </location>
</feature>
<evidence type="ECO:0000256" key="2">
    <source>
        <dbReference type="ARBA" id="ARBA00004613"/>
    </source>
</evidence>
<evidence type="ECO:0000256" key="4">
    <source>
        <dbReference type="SAM" id="MobiDB-lite"/>
    </source>
</evidence>
<organism evidence="6 7">
    <name type="scientific">Rhizophagus clarus</name>
    <dbReference type="NCBI Taxonomy" id="94130"/>
    <lineage>
        <taxon>Eukaryota</taxon>
        <taxon>Fungi</taxon>
        <taxon>Fungi incertae sedis</taxon>
        <taxon>Mucoromycota</taxon>
        <taxon>Glomeromycotina</taxon>
        <taxon>Glomeromycetes</taxon>
        <taxon>Glomerales</taxon>
        <taxon>Glomeraceae</taxon>
        <taxon>Rhizophagus</taxon>
    </lineage>
</organism>
<dbReference type="AlphaFoldDB" id="A0A2Z6R7W3"/>
<keyword evidence="7" id="KW-1185">Reference proteome</keyword>
<sequence length="687" mass="78803">MSITLVCLIKGNSLAHAFAVDIESNKLVSHLKKAIKEEKQNDFACVDADKLVLWKVDIPLKEENDKLIAVNTKINYIIQDELEGVELTPTSKISKHFSFQPVDEHINIIVQRPVETKEIHSKKFIKHRLSVTQYVRQQLPHNTLKAKNFYIYFNYSTLSEGKEVLKKTLETLNNDPELGNLARGCLKRDEFFESDKVKLYFERKKRKDKEKIGAETTLSMASERLSIANEISHQNSLDCLKKIAEKVYLSDEESEIEEEDEDEPQQDRSSSNMPPVDVENCGSTQIKSLPCYLDGLPIHAEYSCMEEDWIINDVILSNNLKGTGIIRRGHFNFSDTGCTSQISDEHWENVLIPFLTRHKLKNALSIEDDEKKLVEMFGEENKQKLLEQGNLKLIVSLCDNEEDTSEVLEMVKRIRLVLYLKEFVDCQTLKSLEMKWATSIPSDILDKHLRDILWAAELIKWVIVQWQDGTFLKEMKEPWVKTQLTSRLLLPVIPVKPGETESDAEKIVANSKKPLLSPKIKAKIRVDGLDNTEEFENVWVELKGGVGTRHESENSNNLEDLDVLLKGFSVMSAMQALTIPEEAKKKICELEFFGIRGIGNHFQFWGCLQTSKYLMCSYLLGEFYLPSFEGREGSGLQELLYAIRIVYSFKTRVETSKLAFHQIRSSARSKRIFDADSSPIKAKRVRA</sequence>